<gene>
    <name evidence="1" type="ORF">PECUL_23A019618</name>
</gene>
<reference evidence="1" key="1">
    <citation type="submission" date="2022-03" db="EMBL/GenBank/DDBJ databases">
        <authorList>
            <person name="Alioto T."/>
            <person name="Alioto T."/>
            <person name="Gomez Garrido J."/>
        </authorList>
    </citation>
    <scope>NUCLEOTIDE SEQUENCE</scope>
</reference>
<evidence type="ECO:0000313" key="2">
    <source>
        <dbReference type="Proteomes" id="UP001295444"/>
    </source>
</evidence>
<accession>A0AAD1WDI4</accession>
<dbReference type="Proteomes" id="UP001295444">
    <property type="component" value="Chromosome 07"/>
</dbReference>
<sequence>MSRYPRAVTASPASFSYWDSSVTPSYSGRQSKACEKPCYCCNHHATPSSLYIRELVSECSRDYPRPLACARCGIGSKPWMDPWLESPGWQVRRRTYCDNFSPS</sequence>
<proteinExistence type="predicted"/>
<keyword evidence="2" id="KW-1185">Reference proteome</keyword>
<evidence type="ECO:0000313" key="1">
    <source>
        <dbReference type="EMBL" id="CAH2306701.1"/>
    </source>
</evidence>
<dbReference type="EMBL" id="OW240918">
    <property type="protein sequence ID" value="CAH2306701.1"/>
    <property type="molecule type" value="Genomic_DNA"/>
</dbReference>
<name>A0AAD1WDI4_PELCU</name>
<organism evidence="1 2">
    <name type="scientific">Pelobates cultripes</name>
    <name type="common">Western spadefoot toad</name>
    <dbReference type="NCBI Taxonomy" id="61616"/>
    <lineage>
        <taxon>Eukaryota</taxon>
        <taxon>Metazoa</taxon>
        <taxon>Chordata</taxon>
        <taxon>Craniata</taxon>
        <taxon>Vertebrata</taxon>
        <taxon>Euteleostomi</taxon>
        <taxon>Amphibia</taxon>
        <taxon>Batrachia</taxon>
        <taxon>Anura</taxon>
        <taxon>Pelobatoidea</taxon>
        <taxon>Pelobatidae</taxon>
        <taxon>Pelobates</taxon>
    </lineage>
</organism>
<dbReference type="AlphaFoldDB" id="A0AAD1WDI4"/>
<protein>
    <submittedName>
        <fullName evidence="1">Uncharacterized protein</fullName>
    </submittedName>
</protein>